<dbReference type="InterPro" id="IPR038330">
    <property type="entry name" value="TspO/MBR-related_sf"/>
</dbReference>
<evidence type="ECO:0000256" key="4">
    <source>
        <dbReference type="ARBA" id="ARBA00022989"/>
    </source>
</evidence>
<evidence type="ECO:0000256" key="3">
    <source>
        <dbReference type="ARBA" id="ARBA00022692"/>
    </source>
</evidence>
<feature type="transmembrane region" description="Helical" evidence="6">
    <location>
        <begin position="101"/>
        <end position="124"/>
    </location>
</feature>
<keyword evidence="8" id="KW-1185">Reference proteome</keyword>
<keyword evidence="4 6" id="KW-1133">Transmembrane helix</keyword>
<comment type="similarity">
    <text evidence="2">Belongs to the TspO/BZRP family.</text>
</comment>
<name>A0A173MPV6_9BACT</name>
<comment type="subcellular location">
    <subcellularLocation>
        <location evidence="1">Membrane</location>
        <topology evidence="1">Multi-pass membrane protein</topology>
    </subcellularLocation>
</comment>
<dbReference type="PANTHER" id="PTHR10057">
    <property type="entry name" value="PERIPHERAL-TYPE BENZODIAZEPINE RECEPTOR"/>
    <property type="match status" value="1"/>
</dbReference>
<dbReference type="PANTHER" id="PTHR10057:SF0">
    <property type="entry name" value="TRANSLOCATOR PROTEIN"/>
    <property type="match status" value="1"/>
</dbReference>
<dbReference type="RefSeq" id="WP_076376062.1">
    <property type="nucleotide sequence ID" value="NZ_AP017422.1"/>
</dbReference>
<accession>A0A173MPV6</accession>
<evidence type="ECO:0000256" key="5">
    <source>
        <dbReference type="ARBA" id="ARBA00023136"/>
    </source>
</evidence>
<dbReference type="STRING" id="477680.SAMN05421788_101905"/>
<proteinExistence type="inferred from homology"/>
<dbReference type="GO" id="GO:0033013">
    <property type="term" value="P:tetrapyrrole metabolic process"/>
    <property type="evidence" value="ECO:0007669"/>
    <property type="project" value="UniProtKB-ARBA"/>
</dbReference>
<dbReference type="PIRSF" id="PIRSF005859">
    <property type="entry name" value="PBR"/>
    <property type="match status" value="1"/>
</dbReference>
<dbReference type="OrthoDB" id="9795496at2"/>
<organism evidence="7 8">
    <name type="scientific">Filimonas lacunae</name>
    <dbReference type="NCBI Taxonomy" id="477680"/>
    <lineage>
        <taxon>Bacteria</taxon>
        <taxon>Pseudomonadati</taxon>
        <taxon>Bacteroidota</taxon>
        <taxon>Chitinophagia</taxon>
        <taxon>Chitinophagales</taxon>
        <taxon>Chitinophagaceae</taxon>
        <taxon>Filimonas</taxon>
    </lineage>
</organism>
<dbReference type="EMBL" id="FTOR01000001">
    <property type="protein sequence ID" value="SIS73761.1"/>
    <property type="molecule type" value="Genomic_DNA"/>
</dbReference>
<dbReference type="Pfam" id="PF03073">
    <property type="entry name" value="TspO_MBR"/>
    <property type="match status" value="1"/>
</dbReference>
<keyword evidence="5 6" id="KW-0472">Membrane</keyword>
<dbReference type="GO" id="GO:0016020">
    <property type="term" value="C:membrane"/>
    <property type="evidence" value="ECO:0007669"/>
    <property type="project" value="UniProtKB-SubCell"/>
</dbReference>
<evidence type="ECO:0000256" key="1">
    <source>
        <dbReference type="ARBA" id="ARBA00004141"/>
    </source>
</evidence>
<dbReference type="FunFam" id="1.20.1260.100:FF:000001">
    <property type="entry name" value="translocator protein 2"/>
    <property type="match status" value="1"/>
</dbReference>
<dbReference type="Gene3D" id="1.20.1260.100">
    <property type="entry name" value="TspO/MBR protein"/>
    <property type="match status" value="1"/>
</dbReference>
<dbReference type="InterPro" id="IPR004307">
    <property type="entry name" value="TspO_MBR"/>
</dbReference>
<evidence type="ECO:0000313" key="7">
    <source>
        <dbReference type="EMBL" id="SIS73761.1"/>
    </source>
</evidence>
<dbReference type="KEGG" id="fln:FLA_5519"/>
<feature type="transmembrane region" description="Helical" evidence="6">
    <location>
        <begin position="45"/>
        <end position="66"/>
    </location>
</feature>
<dbReference type="Proteomes" id="UP000186917">
    <property type="component" value="Unassembled WGS sequence"/>
</dbReference>
<protein>
    <submittedName>
        <fullName evidence="7">TspO and MBR related proteins</fullName>
    </submittedName>
</protein>
<sequence length="155" mass="17799">MKANRKLVLSILLPILVGSLASIPTSRNVRNWYVTINKPGFNPPNWLFAPVWTTLYVIMGISLYCIWKLPASVTRNNALKLFMAQLALNFLWSFLFFEFHLIAWALVDIILLLLFIILCIAGFSRISRVSAWLLVPYLAWVSFATALNYTIYKLN</sequence>
<reference evidence="8" key="1">
    <citation type="submission" date="2017-01" db="EMBL/GenBank/DDBJ databases">
        <authorList>
            <person name="Varghese N."/>
            <person name="Submissions S."/>
        </authorList>
    </citation>
    <scope>NUCLEOTIDE SEQUENCE [LARGE SCALE GENOMIC DNA]</scope>
    <source>
        <strain evidence="8">DSM 21054</strain>
    </source>
</reference>
<evidence type="ECO:0000313" key="8">
    <source>
        <dbReference type="Proteomes" id="UP000186917"/>
    </source>
</evidence>
<evidence type="ECO:0000256" key="6">
    <source>
        <dbReference type="SAM" id="Phobius"/>
    </source>
</evidence>
<keyword evidence="3 6" id="KW-0812">Transmembrane</keyword>
<feature type="transmembrane region" description="Helical" evidence="6">
    <location>
        <begin position="131"/>
        <end position="152"/>
    </location>
</feature>
<gene>
    <name evidence="7" type="ORF">SAMN05421788_101905</name>
</gene>
<dbReference type="AlphaFoldDB" id="A0A173MPV6"/>
<feature type="transmembrane region" description="Helical" evidence="6">
    <location>
        <begin position="78"/>
        <end position="95"/>
    </location>
</feature>
<dbReference type="CDD" id="cd15904">
    <property type="entry name" value="TSPO_MBR"/>
    <property type="match status" value="1"/>
</dbReference>
<evidence type="ECO:0000256" key="2">
    <source>
        <dbReference type="ARBA" id="ARBA00007524"/>
    </source>
</evidence>